<comment type="caution">
    <text evidence="2">The sequence shown here is derived from an EMBL/GenBank/DDBJ whole genome shotgun (WGS) entry which is preliminary data.</text>
</comment>
<feature type="non-terminal residue" evidence="2">
    <location>
        <position position="219"/>
    </location>
</feature>
<sequence>MAKDLEVKITDYVPDFVKLMQNAKGGTVFNHTTNALTFIAQAYQKVWVSFAKGTMRVPGAKLIQSRGAYSRSIQIDDSKPFEKTIFTDFEAHKYIEQGHGEIDLKPGLLAGRSARTGKLGPYNIVAFRHGVPTSGEGGSQETVRSDVMPINIFNLMLEKTREADAQKKAGLSTRGGVSEQVTSGCKPENRSYKWGAKIDNKSNVGRRSQRYSKYTWAAS</sequence>
<protein>
    <submittedName>
        <fullName evidence="2">Uncharacterized protein</fullName>
    </submittedName>
</protein>
<accession>X0W8G3</accession>
<dbReference type="EMBL" id="BARS01036960">
    <property type="protein sequence ID" value="GAG20893.1"/>
    <property type="molecule type" value="Genomic_DNA"/>
</dbReference>
<name>X0W8G3_9ZZZZ</name>
<evidence type="ECO:0000256" key="1">
    <source>
        <dbReference type="SAM" id="MobiDB-lite"/>
    </source>
</evidence>
<evidence type="ECO:0000313" key="2">
    <source>
        <dbReference type="EMBL" id="GAG20893.1"/>
    </source>
</evidence>
<feature type="compositionally biased region" description="Basic and acidic residues" evidence="1">
    <location>
        <begin position="187"/>
        <end position="196"/>
    </location>
</feature>
<organism evidence="2">
    <name type="scientific">marine sediment metagenome</name>
    <dbReference type="NCBI Taxonomy" id="412755"/>
    <lineage>
        <taxon>unclassified sequences</taxon>
        <taxon>metagenomes</taxon>
        <taxon>ecological metagenomes</taxon>
    </lineage>
</organism>
<gene>
    <name evidence="2" type="ORF">S01H1_56736</name>
</gene>
<feature type="region of interest" description="Disordered" evidence="1">
    <location>
        <begin position="166"/>
        <end position="196"/>
    </location>
</feature>
<proteinExistence type="predicted"/>
<dbReference type="AlphaFoldDB" id="X0W8G3"/>
<reference evidence="2" key="1">
    <citation type="journal article" date="2014" name="Front. Microbiol.">
        <title>High frequency of phylogenetically diverse reductive dehalogenase-homologous genes in deep subseafloor sedimentary metagenomes.</title>
        <authorList>
            <person name="Kawai M."/>
            <person name="Futagami T."/>
            <person name="Toyoda A."/>
            <person name="Takaki Y."/>
            <person name="Nishi S."/>
            <person name="Hori S."/>
            <person name="Arai W."/>
            <person name="Tsubouchi T."/>
            <person name="Morono Y."/>
            <person name="Uchiyama I."/>
            <person name="Ito T."/>
            <person name="Fujiyama A."/>
            <person name="Inagaki F."/>
            <person name="Takami H."/>
        </authorList>
    </citation>
    <scope>NUCLEOTIDE SEQUENCE</scope>
    <source>
        <strain evidence="2">Expedition CK06-06</strain>
    </source>
</reference>